<comment type="caution">
    <text evidence="13">The sequence shown here is derived from an EMBL/GenBank/DDBJ whole genome shotgun (WGS) entry which is preliminary data.</text>
</comment>
<dbReference type="PROSITE" id="PS51163">
    <property type="entry name" value="YRDC"/>
    <property type="match status" value="1"/>
</dbReference>
<keyword evidence="5 13" id="KW-0808">Transferase</keyword>
<sequence length="186" mass="19202">MVCADASNAEACGSIFKAKRRPSGKSLAYVAPSLAVCEQRFQLGAEARKLAQQFWPGDLALLLPWRHPEDAAQHTAVGSPGLATVASGVLGELAARTAVPVAATTANISGDAGPEDRGPAVTLDEVHDFLAASGVTAPVIVDGGICPAANHMTIVDCFTAEARVVRTGLVHQRALAAALGRELRRS</sequence>
<protein>
    <recommendedName>
        <fullName evidence="10">L-threonylcarbamoyladenylate synthase</fullName>
        <ecNumber evidence="3">2.7.7.87</ecNumber>
    </recommendedName>
    <alternativeName>
        <fullName evidence="10">L-threonylcarbamoyladenylate synthase</fullName>
    </alternativeName>
</protein>
<dbReference type="Gene3D" id="3.90.870.10">
    <property type="entry name" value="DHBP synthase"/>
    <property type="match status" value="1"/>
</dbReference>
<evidence type="ECO:0000313" key="14">
    <source>
        <dbReference type="Proteomes" id="UP000578077"/>
    </source>
</evidence>
<evidence type="ECO:0000256" key="4">
    <source>
        <dbReference type="ARBA" id="ARBA00022490"/>
    </source>
</evidence>
<evidence type="ECO:0000256" key="7">
    <source>
        <dbReference type="ARBA" id="ARBA00022695"/>
    </source>
</evidence>
<organism evidence="13 14">
    <name type="scientific">Streptomonospora salina</name>
    <dbReference type="NCBI Taxonomy" id="104205"/>
    <lineage>
        <taxon>Bacteria</taxon>
        <taxon>Bacillati</taxon>
        <taxon>Actinomycetota</taxon>
        <taxon>Actinomycetes</taxon>
        <taxon>Streptosporangiales</taxon>
        <taxon>Nocardiopsidaceae</taxon>
        <taxon>Streptomonospora</taxon>
    </lineage>
</organism>
<keyword evidence="14" id="KW-1185">Reference proteome</keyword>
<comment type="catalytic activity">
    <reaction evidence="11">
        <text>L-threonine + hydrogencarbonate + ATP = L-threonylcarbamoyladenylate + diphosphate + H2O</text>
        <dbReference type="Rhea" id="RHEA:36407"/>
        <dbReference type="ChEBI" id="CHEBI:15377"/>
        <dbReference type="ChEBI" id="CHEBI:17544"/>
        <dbReference type="ChEBI" id="CHEBI:30616"/>
        <dbReference type="ChEBI" id="CHEBI:33019"/>
        <dbReference type="ChEBI" id="CHEBI:57926"/>
        <dbReference type="ChEBI" id="CHEBI:73682"/>
        <dbReference type="EC" id="2.7.7.87"/>
    </reaction>
</comment>
<dbReference type="InterPro" id="IPR050156">
    <property type="entry name" value="TC-AMP_synthase_SUA5"/>
</dbReference>
<dbReference type="GO" id="GO:0003725">
    <property type="term" value="F:double-stranded RNA binding"/>
    <property type="evidence" value="ECO:0007669"/>
    <property type="project" value="InterPro"/>
</dbReference>
<keyword evidence="7 13" id="KW-0548">Nucleotidyltransferase</keyword>
<dbReference type="Pfam" id="PF01300">
    <property type="entry name" value="Sua5_yciO_yrdC"/>
    <property type="match status" value="1"/>
</dbReference>
<dbReference type="GO" id="GO:0061710">
    <property type="term" value="F:L-threonylcarbamoyladenylate synthase"/>
    <property type="evidence" value="ECO:0007669"/>
    <property type="project" value="UniProtKB-EC"/>
</dbReference>
<accession>A0A841E9Z9</accession>
<dbReference type="GO" id="GO:0008033">
    <property type="term" value="P:tRNA processing"/>
    <property type="evidence" value="ECO:0007669"/>
    <property type="project" value="UniProtKB-KW"/>
</dbReference>
<dbReference type="EMBL" id="JACHLY010000001">
    <property type="protein sequence ID" value="MBB5999836.1"/>
    <property type="molecule type" value="Genomic_DNA"/>
</dbReference>
<evidence type="ECO:0000256" key="6">
    <source>
        <dbReference type="ARBA" id="ARBA00022694"/>
    </source>
</evidence>
<keyword evidence="9" id="KW-0067">ATP-binding</keyword>
<evidence type="ECO:0000256" key="3">
    <source>
        <dbReference type="ARBA" id="ARBA00012584"/>
    </source>
</evidence>
<dbReference type="AlphaFoldDB" id="A0A841E9Z9"/>
<evidence type="ECO:0000256" key="8">
    <source>
        <dbReference type="ARBA" id="ARBA00022741"/>
    </source>
</evidence>
<evidence type="ECO:0000259" key="12">
    <source>
        <dbReference type="PROSITE" id="PS51163"/>
    </source>
</evidence>
<dbReference type="Proteomes" id="UP000578077">
    <property type="component" value="Unassembled WGS sequence"/>
</dbReference>
<dbReference type="RefSeq" id="WP_184636950.1">
    <property type="nucleotide sequence ID" value="NZ_BAABKT010000040.1"/>
</dbReference>
<dbReference type="EC" id="2.7.7.87" evidence="3"/>
<dbReference type="GO" id="GO:0006450">
    <property type="term" value="P:regulation of translational fidelity"/>
    <property type="evidence" value="ECO:0007669"/>
    <property type="project" value="TreeGrafter"/>
</dbReference>
<dbReference type="GO" id="GO:0000049">
    <property type="term" value="F:tRNA binding"/>
    <property type="evidence" value="ECO:0007669"/>
    <property type="project" value="TreeGrafter"/>
</dbReference>
<reference evidence="13 14" key="1">
    <citation type="submission" date="2020-08" db="EMBL/GenBank/DDBJ databases">
        <title>Sequencing the genomes of 1000 actinobacteria strains.</title>
        <authorList>
            <person name="Klenk H.-P."/>
        </authorList>
    </citation>
    <scope>NUCLEOTIDE SEQUENCE [LARGE SCALE GENOMIC DNA]</scope>
    <source>
        <strain evidence="13 14">DSM 44593</strain>
    </source>
</reference>
<comment type="subcellular location">
    <subcellularLocation>
        <location evidence="1">Cytoplasm</location>
    </subcellularLocation>
</comment>
<evidence type="ECO:0000256" key="2">
    <source>
        <dbReference type="ARBA" id="ARBA00007663"/>
    </source>
</evidence>
<keyword evidence="6" id="KW-0819">tRNA processing</keyword>
<dbReference type="PANTHER" id="PTHR17490">
    <property type="entry name" value="SUA5"/>
    <property type="match status" value="1"/>
</dbReference>
<evidence type="ECO:0000256" key="10">
    <source>
        <dbReference type="ARBA" id="ARBA00029774"/>
    </source>
</evidence>
<dbReference type="SUPFAM" id="SSF55821">
    <property type="entry name" value="YrdC/RibB"/>
    <property type="match status" value="1"/>
</dbReference>
<proteinExistence type="inferred from homology"/>
<dbReference type="PANTHER" id="PTHR17490:SF16">
    <property type="entry name" value="THREONYLCARBAMOYL-AMP SYNTHASE"/>
    <property type="match status" value="1"/>
</dbReference>
<evidence type="ECO:0000256" key="1">
    <source>
        <dbReference type="ARBA" id="ARBA00004496"/>
    </source>
</evidence>
<dbReference type="InterPro" id="IPR017945">
    <property type="entry name" value="DHBP_synth_RibB-like_a/b_dom"/>
</dbReference>
<gene>
    <name evidence="13" type="ORF">HNR25_003587</name>
</gene>
<comment type="similarity">
    <text evidence="2">Belongs to the SUA5 family.</text>
</comment>
<dbReference type="InterPro" id="IPR006070">
    <property type="entry name" value="Sua5-like_dom"/>
</dbReference>
<feature type="domain" description="YrdC-like" evidence="12">
    <location>
        <begin position="1"/>
        <end position="170"/>
    </location>
</feature>
<dbReference type="GO" id="GO:0005737">
    <property type="term" value="C:cytoplasm"/>
    <property type="evidence" value="ECO:0007669"/>
    <property type="project" value="UniProtKB-SubCell"/>
</dbReference>
<evidence type="ECO:0000256" key="9">
    <source>
        <dbReference type="ARBA" id="ARBA00022840"/>
    </source>
</evidence>
<keyword evidence="4" id="KW-0963">Cytoplasm</keyword>
<evidence type="ECO:0000256" key="11">
    <source>
        <dbReference type="ARBA" id="ARBA00048366"/>
    </source>
</evidence>
<keyword evidence="8" id="KW-0547">Nucleotide-binding</keyword>
<evidence type="ECO:0000313" key="13">
    <source>
        <dbReference type="EMBL" id="MBB5999836.1"/>
    </source>
</evidence>
<name>A0A841E9Z9_9ACTN</name>
<dbReference type="GO" id="GO:0005524">
    <property type="term" value="F:ATP binding"/>
    <property type="evidence" value="ECO:0007669"/>
    <property type="project" value="UniProtKB-KW"/>
</dbReference>
<evidence type="ECO:0000256" key="5">
    <source>
        <dbReference type="ARBA" id="ARBA00022679"/>
    </source>
</evidence>